<dbReference type="SUPFAM" id="SSF103473">
    <property type="entry name" value="MFS general substrate transporter"/>
    <property type="match status" value="1"/>
</dbReference>
<feature type="transmembrane region" description="Helical" evidence="6">
    <location>
        <begin position="394"/>
        <end position="412"/>
    </location>
</feature>
<name>A0ABU5QAW4_9BACT</name>
<dbReference type="Gene3D" id="1.20.1250.20">
    <property type="entry name" value="MFS general substrate transporter like domains"/>
    <property type="match status" value="1"/>
</dbReference>
<feature type="transmembrane region" description="Helical" evidence="6">
    <location>
        <begin position="160"/>
        <end position="181"/>
    </location>
</feature>
<evidence type="ECO:0000313" key="7">
    <source>
        <dbReference type="EMBL" id="MEA5139772.1"/>
    </source>
</evidence>
<dbReference type="InterPro" id="IPR036259">
    <property type="entry name" value="MFS_trans_sf"/>
</dbReference>
<evidence type="ECO:0000313" key="8">
    <source>
        <dbReference type="Proteomes" id="UP001302949"/>
    </source>
</evidence>
<dbReference type="RefSeq" id="WP_323296928.1">
    <property type="nucleotide sequence ID" value="NZ_JAYFUM010000011.1"/>
</dbReference>
<feature type="transmembrane region" description="Helical" evidence="6">
    <location>
        <begin position="68"/>
        <end position="84"/>
    </location>
</feature>
<feature type="transmembrane region" description="Helical" evidence="6">
    <location>
        <begin position="301"/>
        <end position="320"/>
    </location>
</feature>
<dbReference type="PANTHER" id="PTHR19432:SF35">
    <property type="entry name" value="SOLUTE CARRIER FAMILY 45 MEMBER 3 ISOFORM X1"/>
    <property type="match status" value="1"/>
</dbReference>
<dbReference type="PANTHER" id="PTHR19432">
    <property type="entry name" value="SUGAR TRANSPORTER"/>
    <property type="match status" value="1"/>
</dbReference>
<proteinExistence type="predicted"/>
<dbReference type="Pfam" id="PF07690">
    <property type="entry name" value="MFS_1"/>
    <property type="match status" value="1"/>
</dbReference>
<organism evidence="7 8">
    <name type="scientific">Arcicella rigui</name>
    <dbReference type="NCBI Taxonomy" id="797020"/>
    <lineage>
        <taxon>Bacteria</taxon>
        <taxon>Pseudomonadati</taxon>
        <taxon>Bacteroidota</taxon>
        <taxon>Cytophagia</taxon>
        <taxon>Cytophagales</taxon>
        <taxon>Flectobacillaceae</taxon>
        <taxon>Arcicella</taxon>
    </lineage>
</organism>
<evidence type="ECO:0000256" key="6">
    <source>
        <dbReference type="SAM" id="Phobius"/>
    </source>
</evidence>
<evidence type="ECO:0000256" key="2">
    <source>
        <dbReference type="ARBA" id="ARBA00022448"/>
    </source>
</evidence>
<sequence length="430" mass="47792">MNVGFFGIQYSFGLQQSAINPIYDFLGASPDEIPLLNLAGPMTGLLVQPIIGTLSDRTWHPRWGRRKPYFFIGALLCSLALFIYPFSSSLWMAAGLLWILDAGNNTAMEPYRAFIADKLPADQQATGFLSQSFFTGLGITLANISLFIFQKFITGEHGHIPYWVFGSFFLGSVCSISSVLWSMSKTPEIPPTAEELEQIRQHKGGIFSPFLEIMEAIKDMPKVMWQLALVYVFQWYALFCYWQNASKSIAQSVWHTTPNADKQLYEEAVGWTGLVNGWYNIATFLSAFALVGLAKKYSPKLVHVLCLIIAGVGLLIFPHIENKYLLFAPMTGFGIAWASMMGVPYLMVISEIPKERYGVYMGIINMMIVIPMIIQNLTFGYVLEHFLDNDPGKAITFAGVFLLIASGATMLMKSGKVQDGMEIPTGVGGH</sequence>
<keyword evidence="8" id="KW-1185">Reference proteome</keyword>
<evidence type="ECO:0000256" key="1">
    <source>
        <dbReference type="ARBA" id="ARBA00004141"/>
    </source>
</evidence>
<protein>
    <submittedName>
        <fullName evidence="7">MFS transporter</fullName>
    </submittedName>
</protein>
<evidence type="ECO:0000256" key="3">
    <source>
        <dbReference type="ARBA" id="ARBA00022692"/>
    </source>
</evidence>
<feature type="transmembrane region" description="Helical" evidence="6">
    <location>
        <begin position="128"/>
        <end position="148"/>
    </location>
</feature>
<comment type="subcellular location">
    <subcellularLocation>
        <location evidence="1">Membrane</location>
        <topology evidence="1">Multi-pass membrane protein</topology>
    </subcellularLocation>
</comment>
<keyword evidence="3 6" id="KW-0812">Transmembrane</keyword>
<keyword evidence="4 6" id="KW-1133">Transmembrane helix</keyword>
<keyword evidence="5 6" id="KW-0472">Membrane</keyword>
<gene>
    <name evidence="7" type="ORF">VB248_11515</name>
</gene>
<accession>A0ABU5QAW4</accession>
<dbReference type="Proteomes" id="UP001302949">
    <property type="component" value="Unassembled WGS sequence"/>
</dbReference>
<comment type="caution">
    <text evidence="7">The sequence shown here is derived from an EMBL/GenBank/DDBJ whole genome shotgun (WGS) entry which is preliminary data.</text>
</comment>
<feature type="transmembrane region" description="Helical" evidence="6">
    <location>
        <begin position="326"/>
        <end position="347"/>
    </location>
</feature>
<keyword evidence="2" id="KW-0813">Transport</keyword>
<reference evidence="7 8" key="1">
    <citation type="submission" date="2023-12" db="EMBL/GenBank/DDBJ databases">
        <title>Novel species of the genus Arcicella isolated from rivers.</title>
        <authorList>
            <person name="Lu H."/>
        </authorList>
    </citation>
    <scope>NUCLEOTIDE SEQUENCE [LARGE SCALE GENOMIC DNA]</scope>
    <source>
        <strain evidence="7 8">KCTC 23307</strain>
    </source>
</reference>
<dbReference type="EMBL" id="JAYFUM010000011">
    <property type="protein sequence ID" value="MEA5139772.1"/>
    <property type="molecule type" value="Genomic_DNA"/>
</dbReference>
<feature type="transmembrane region" description="Helical" evidence="6">
    <location>
        <begin position="277"/>
        <end position="294"/>
    </location>
</feature>
<feature type="transmembrane region" description="Helical" evidence="6">
    <location>
        <begin position="359"/>
        <end position="382"/>
    </location>
</feature>
<evidence type="ECO:0000256" key="4">
    <source>
        <dbReference type="ARBA" id="ARBA00022989"/>
    </source>
</evidence>
<evidence type="ECO:0000256" key="5">
    <source>
        <dbReference type="ARBA" id="ARBA00023136"/>
    </source>
</evidence>
<dbReference type="InterPro" id="IPR011701">
    <property type="entry name" value="MFS"/>
</dbReference>